<dbReference type="EMBL" id="MN740273">
    <property type="protein sequence ID" value="QHT97213.1"/>
    <property type="molecule type" value="Genomic_DNA"/>
</dbReference>
<accession>A0A6C0J0P2</accession>
<dbReference type="Pfam" id="PF08325">
    <property type="entry name" value="WLM"/>
    <property type="match status" value="1"/>
</dbReference>
<dbReference type="AlphaFoldDB" id="A0A6C0J0P2"/>
<keyword evidence="1" id="KW-1133">Transmembrane helix</keyword>
<name>A0A6C0J0P2_9ZZZZ</name>
<feature type="domain" description="WLM" evidence="2">
    <location>
        <begin position="103"/>
        <end position="180"/>
    </location>
</feature>
<reference evidence="3" key="1">
    <citation type="journal article" date="2020" name="Nature">
        <title>Giant virus diversity and host interactions through global metagenomics.</title>
        <authorList>
            <person name="Schulz F."/>
            <person name="Roux S."/>
            <person name="Paez-Espino D."/>
            <person name="Jungbluth S."/>
            <person name="Walsh D.A."/>
            <person name="Denef V.J."/>
            <person name="McMahon K.D."/>
            <person name="Konstantinidis K.T."/>
            <person name="Eloe-Fadrosh E.A."/>
            <person name="Kyrpides N.C."/>
            <person name="Woyke T."/>
        </authorList>
    </citation>
    <scope>NUCLEOTIDE SEQUENCE</scope>
    <source>
        <strain evidence="3">GVMAG-M-3300025138-11</strain>
    </source>
</reference>
<keyword evidence="1" id="KW-0472">Membrane</keyword>
<feature type="transmembrane region" description="Helical" evidence="1">
    <location>
        <begin position="6"/>
        <end position="23"/>
    </location>
</feature>
<dbReference type="InterPro" id="IPR013536">
    <property type="entry name" value="WLM_dom"/>
</dbReference>
<proteinExistence type="predicted"/>
<keyword evidence="1" id="KW-0812">Transmembrane</keyword>
<organism evidence="3">
    <name type="scientific">viral metagenome</name>
    <dbReference type="NCBI Taxonomy" id="1070528"/>
    <lineage>
        <taxon>unclassified sequences</taxon>
        <taxon>metagenomes</taxon>
        <taxon>organismal metagenomes</taxon>
    </lineage>
</organism>
<evidence type="ECO:0000256" key="1">
    <source>
        <dbReference type="SAM" id="Phobius"/>
    </source>
</evidence>
<protein>
    <recommendedName>
        <fullName evidence="2">WLM domain-containing protein</fullName>
    </recommendedName>
</protein>
<evidence type="ECO:0000259" key="2">
    <source>
        <dbReference type="Pfam" id="PF08325"/>
    </source>
</evidence>
<sequence length="192" mass="22382">MNDFVQIVIISILVISLYIYYESKYSELEYVKSTVDNHLYLVRNREDKLEAANMLANIKKKLTKLVNILEMTEGNNENVQRLVIKFNPRRISESISSSNTTSYSINKGEQIVFCLRSKSNNEKLVKLNTVMFVAIHELAHVMTISVGHTKEFWDNMKYLLKHAIKHNIYKKQDFQKKPEKYCGITITDSPLD</sequence>
<evidence type="ECO:0000313" key="3">
    <source>
        <dbReference type="EMBL" id="QHT97213.1"/>
    </source>
</evidence>